<protein>
    <submittedName>
        <fullName evidence="1">Uncharacterized protein</fullName>
    </submittedName>
</protein>
<organism evidence="1 2">
    <name type="scientific">Desulfocurvibacter africanus subsp. africanus str. Walvis Bay</name>
    <dbReference type="NCBI Taxonomy" id="690850"/>
    <lineage>
        <taxon>Bacteria</taxon>
        <taxon>Pseudomonadati</taxon>
        <taxon>Thermodesulfobacteriota</taxon>
        <taxon>Desulfovibrionia</taxon>
        <taxon>Desulfovibrionales</taxon>
        <taxon>Desulfovibrionaceae</taxon>
        <taxon>Desulfocurvibacter</taxon>
    </lineage>
</organism>
<evidence type="ECO:0000313" key="2">
    <source>
        <dbReference type="Proteomes" id="UP000007844"/>
    </source>
</evidence>
<accession>F3Z3D8</accession>
<name>F3Z3D8_DESAF</name>
<evidence type="ECO:0000313" key="1">
    <source>
        <dbReference type="EMBL" id="EGJ51478.1"/>
    </source>
</evidence>
<sequence>MKLYDLGQKGGGLNRMMEARHAALEGEQALVITRRGGREVGLLIDRDVLRLSRTMRRLGLGVSRLSIHRGGLYVVHLESGDVARARSEIK</sequence>
<dbReference type="KEGG" id="daf:Desaf_3183"/>
<dbReference type="RefSeq" id="WP_014261112.1">
    <property type="nucleotide sequence ID" value="NC_016629.1"/>
</dbReference>
<gene>
    <name evidence="1" type="ORF">Desaf_3183</name>
</gene>
<dbReference type="HOGENOM" id="CLU_2435957_0_0_7"/>
<dbReference type="AlphaFoldDB" id="F3Z3D8"/>
<keyword evidence="2" id="KW-1185">Reference proteome</keyword>
<dbReference type="Proteomes" id="UP000007844">
    <property type="component" value="Chromosome"/>
</dbReference>
<dbReference type="EMBL" id="CP003221">
    <property type="protein sequence ID" value="EGJ51478.1"/>
    <property type="molecule type" value="Genomic_DNA"/>
</dbReference>
<reference evidence="1 2" key="1">
    <citation type="journal article" date="2011" name="J. Bacteriol.">
        <title>Genome sequence of the mercury-methylating and pleomorphic Desulfovibrio africanus Strain Walvis Bay.</title>
        <authorList>
            <person name="Brown S.D."/>
            <person name="Wall J.D."/>
            <person name="Kucken A.M."/>
            <person name="Gilmour C.C."/>
            <person name="Podar M."/>
            <person name="Brandt C.C."/>
            <person name="Teshima H."/>
            <person name="Detter J.C."/>
            <person name="Han C.S."/>
            <person name="Land M.L."/>
            <person name="Lucas S."/>
            <person name="Han J."/>
            <person name="Pennacchio L."/>
            <person name="Nolan M."/>
            <person name="Pitluck S."/>
            <person name="Woyke T."/>
            <person name="Goodwin L."/>
            <person name="Palumbo A.V."/>
            <person name="Elias D.A."/>
        </authorList>
    </citation>
    <scope>NUCLEOTIDE SEQUENCE [LARGE SCALE GENOMIC DNA]</scope>
    <source>
        <strain evidence="1 2">Walvis Bay</strain>
    </source>
</reference>
<proteinExistence type="predicted"/>